<dbReference type="PANTHER" id="PTHR46114">
    <property type="entry name" value="APPLE DOMAIN-CONTAINING PROTEIN"/>
    <property type="match status" value="1"/>
</dbReference>
<dbReference type="eggNOG" id="ENOG502S3AH">
    <property type="taxonomic scope" value="Eukaryota"/>
</dbReference>
<dbReference type="PANTHER" id="PTHR46114:SF1">
    <property type="entry name" value="ZAD DOMAIN-CONTAINING PROTEIN"/>
    <property type="match status" value="1"/>
</dbReference>
<evidence type="ECO:0000313" key="2">
    <source>
        <dbReference type="Proteomes" id="UP000015103"/>
    </source>
</evidence>
<dbReference type="EMBL" id="ACPB03012626">
    <property type="status" value="NOT_ANNOTATED_CDS"/>
    <property type="molecule type" value="Genomic_DNA"/>
</dbReference>
<evidence type="ECO:0000313" key="1">
    <source>
        <dbReference type="EnsemblMetazoa" id="RPRC000429-PA"/>
    </source>
</evidence>
<protein>
    <submittedName>
        <fullName evidence="1">Uncharacterized protein</fullName>
    </submittedName>
</protein>
<proteinExistence type="predicted"/>
<dbReference type="EnsemblMetazoa" id="RPRC000429-RA">
    <property type="protein sequence ID" value="RPRC000429-PA"/>
    <property type="gene ID" value="RPRC000429"/>
</dbReference>
<dbReference type="VEuPathDB" id="VectorBase:RPRC000429"/>
<dbReference type="AlphaFoldDB" id="T1H8T0"/>
<organism evidence="1 2">
    <name type="scientific">Rhodnius prolixus</name>
    <name type="common">Triatomid bug</name>
    <dbReference type="NCBI Taxonomy" id="13249"/>
    <lineage>
        <taxon>Eukaryota</taxon>
        <taxon>Metazoa</taxon>
        <taxon>Ecdysozoa</taxon>
        <taxon>Arthropoda</taxon>
        <taxon>Hexapoda</taxon>
        <taxon>Insecta</taxon>
        <taxon>Pterygota</taxon>
        <taxon>Neoptera</taxon>
        <taxon>Paraneoptera</taxon>
        <taxon>Hemiptera</taxon>
        <taxon>Heteroptera</taxon>
        <taxon>Panheteroptera</taxon>
        <taxon>Cimicomorpha</taxon>
        <taxon>Reduviidae</taxon>
        <taxon>Triatominae</taxon>
        <taxon>Rhodnius</taxon>
    </lineage>
</organism>
<name>T1H8T0_RHOPR</name>
<accession>T1H8T0</accession>
<dbReference type="HOGENOM" id="CLU_674957_0_0_1"/>
<sequence length="408" mass="46259">MDVPIIRADSGDESVDEATRKRSISRKKYSELRTSQSHRCSLVAVKDGDSSRTVKWSSVRLARKPSNVNGGIVKNVTSPQASEVSPSQLARSASWSQKTSTTKEYPCYLCLWDSRADSKHYIQRSWPVRTELCVGKQNVKFEPIVEAEKVLMPPLHIKLGLMKQFVKKLDETSEAFGYLKKIFPKLSEAKVKAGVFVGPQIRQIFADEKFPTLLNRTQKASWNSFKAVVSGFLGNNKAENYEKLVEDMLTNFKAMGCRMSLKVHMLHAHLDKFKNNMGAYSEEQGERFHQDIMNFEQRYQGQYNENMMGDYIWGLLRESSCEHKRKSIPGCNGFCQKPPKSLYGSSILVSTTASKVRNIEYGFLVLTEVRAISTTPVPAKLFVEFRRIKRGFCCYKALSVGHALFASN</sequence>
<dbReference type="Proteomes" id="UP000015103">
    <property type="component" value="Unassembled WGS sequence"/>
</dbReference>
<dbReference type="InParanoid" id="T1H8T0"/>
<keyword evidence="2" id="KW-1185">Reference proteome</keyword>
<reference evidence="1" key="1">
    <citation type="submission" date="2015-05" db="UniProtKB">
        <authorList>
            <consortium name="EnsemblMetazoa"/>
        </authorList>
    </citation>
    <scope>IDENTIFICATION</scope>
</reference>